<keyword evidence="4" id="KW-1185">Reference proteome</keyword>
<evidence type="ECO:0000256" key="1">
    <source>
        <dbReference type="SAM" id="Phobius"/>
    </source>
</evidence>
<dbReference type="GeneTree" id="ENSGT00900000141054"/>
<evidence type="ECO:0000313" key="3">
    <source>
        <dbReference type="Ensembl" id="ENSHHUP00000019899.1"/>
    </source>
</evidence>
<dbReference type="Ensembl" id="ENSHHUT00000020637.1">
    <property type="protein sequence ID" value="ENSHHUP00000019899.1"/>
    <property type="gene ID" value="ENSHHUG00000012452.1"/>
</dbReference>
<protein>
    <recommendedName>
        <fullName evidence="2">CFAP74 fourth Ig-like domain-containing protein</fullName>
    </recommendedName>
</protein>
<organism evidence="3 4">
    <name type="scientific">Hucho hucho</name>
    <name type="common">huchen</name>
    <dbReference type="NCBI Taxonomy" id="62062"/>
    <lineage>
        <taxon>Eukaryota</taxon>
        <taxon>Metazoa</taxon>
        <taxon>Chordata</taxon>
        <taxon>Craniata</taxon>
        <taxon>Vertebrata</taxon>
        <taxon>Euteleostomi</taxon>
        <taxon>Actinopterygii</taxon>
        <taxon>Neopterygii</taxon>
        <taxon>Teleostei</taxon>
        <taxon>Protacanthopterygii</taxon>
        <taxon>Salmoniformes</taxon>
        <taxon>Salmonidae</taxon>
        <taxon>Salmoninae</taxon>
        <taxon>Hucho</taxon>
    </lineage>
</organism>
<dbReference type="Gene3D" id="2.60.40.10">
    <property type="entry name" value="Immunoglobulins"/>
    <property type="match status" value="1"/>
</dbReference>
<dbReference type="InterPro" id="IPR013783">
    <property type="entry name" value="Ig-like_fold"/>
</dbReference>
<keyword evidence="1" id="KW-0812">Transmembrane</keyword>
<evidence type="ECO:0000259" key="2">
    <source>
        <dbReference type="Pfam" id="PF24798"/>
    </source>
</evidence>
<reference evidence="4" key="1">
    <citation type="submission" date="2018-06" db="EMBL/GenBank/DDBJ databases">
        <title>Genome assembly of Danube salmon.</title>
        <authorList>
            <person name="Macqueen D.J."/>
            <person name="Gundappa M.K."/>
        </authorList>
    </citation>
    <scope>NUCLEOTIDE SEQUENCE [LARGE SCALE GENOMIC DNA]</scope>
</reference>
<keyword evidence="1" id="KW-1133">Transmembrane helix</keyword>
<dbReference type="Pfam" id="PF24798">
    <property type="entry name" value="Ig-CFAP74_4th"/>
    <property type="match status" value="1"/>
</dbReference>
<feature type="transmembrane region" description="Helical" evidence="1">
    <location>
        <begin position="139"/>
        <end position="155"/>
    </location>
</feature>
<reference evidence="3" key="2">
    <citation type="submission" date="2025-08" db="UniProtKB">
        <authorList>
            <consortium name="Ensembl"/>
        </authorList>
    </citation>
    <scope>IDENTIFICATION</scope>
</reference>
<reference evidence="3" key="3">
    <citation type="submission" date="2025-09" db="UniProtKB">
        <authorList>
            <consortium name="Ensembl"/>
        </authorList>
    </citation>
    <scope>IDENTIFICATION</scope>
</reference>
<name>A0A4W5L4P3_9TELE</name>
<sequence length="156" mass="17770">EITKQNKGRKYSFSLGFQVRPVPFTVHAVITSSDLCFDRTEVDFGHCSIYESVKTSVHLTNLTLLPQDFGFLSIPQFVEVQPNNGFGTLLPLETLEVDLIFSAKKAGEYSFQLNCKSGINRYQGFVPSYTLCCRKIERYQVYFIALLLLCFSQMLL</sequence>
<feature type="domain" description="CFAP74 fourth Ig-like" evidence="2">
    <location>
        <begin position="37"/>
        <end position="122"/>
    </location>
</feature>
<accession>A0A4W5L4P3</accession>
<dbReference type="PANTHER" id="PTHR22538">
    <property type="entry name" value="CILIA- AND FLAGELLA-ASSOCIATED PROTEIN 74"/>
    <property type="match status" value="1"/>
</dbReference>
<dbReference type="InterPro" id="IPR056310">
    <property type="entry name" value="Ig-CFAP74_4th"/>
</dbReference>
<dbReference type="PANTHER" id="PTHR22538:SF0">
    <property type="entry name" value="CILIA- AND FLAGELLA-ASSOCIATED PROTEIN 74"/>
    <property type="match status" value="1"/>
</dbReference>
<proteinExistence type="predicted"/>
<dbReference type="AlphaFoldDB" id="A0A4W5L4P3"/>
<evidence type="ECO:0000313" key="4">
    <source>
        <dbReference type="Proteomes" id="UP000314982"/>
    </source>
</evidence>
<dbReference type="Proteomes" id="UP000314982">
    <property type="component" value="Unassembled WGS sequence"/>
</dbReference>
<keyword evidence="1" id="KW-0472">Membrane</keyword>